<keyword evidence="6" id="KW-1185">Reference proteome</keyword>
<dbReference type="GO" id="GO:0016787">
    <property type="term" value="F:hydrolase activity"/>
    <property type="evidence" value="ECO:0007669"/>
    <property type="project" value="UniProtKB-KW"/>
</dbReference>
<reference evidence="5 6" key="1">
    <citation type="submission" date="2019-10" db="EMBL/GenBank/DDBJ databases">
        <title>Genome Sequences from Six Type Strain Members of the Archaeal Family Sulfolobaceae: Acidianus ambivalens, Acidianus infernus, Metallosphaera prunae, Stygiolobus azoricus, Sulfolobus metallicus, and Sulfurisphaera ohwakuensis.</title>
        <authorList>
            <person name="Counts J.A."/>
            <person name="Kelly R.M."/>
        </authorList>
    </citation>
    <scope>NUCLEOTIDE SEQUENCE [LARGE SCALE GENOMIC DNA]</scope>
    <source>
        <strain evidence="5 6">DSM 3191</strain>
    </source>
</reference>
<dbReference type="InterPro" id="IPR039907">
    <property type="entry name" value="NOB1"/>
</dbReference>
<evidence type="ECO:0000256" key="1">
    <source>
        <dbReference type="ARBA" id="ARBA00022722"/>
    </source>
</evidence>
<dbReference type="GO" id="GO:0030490">
    <property type="term" value="P:maturation of SSU-rRNA"/>
    <property type="evidence" value="ECO:0007669"/>
    <property type="project" value="TreeGrafter"/>
</dbReference>
<dbReference type="InterPro" id="IPR002716">
    <property type="entry name" value="PIN_dom"/>
</dbReference>
<dbReference type="SMART" id="SM00670">
    <property type="entry name" value="PINc"/>
    <property type="match status" value="1"/>
</dbReference>
<keyword evidence="3" id="KW-0378">Hydrolase</keyword>
<dbReference type="InterPro" id="IPR029060">
    <property type="entry name" value="PIN-like_dom_sf"/>
</dbReference>
<proteinExistence type="predicted"/>
<dbReference type="EMBL" id="WFIY01000004">
    <property type="protein sequence ID" value="MUM65325.1"/>
    <property type="molecule type" value="Genomic_DNA"/>
</dbReference>
<feature type="domain" description="PIN" evidence="4">
    <location>
        <begin position="6"/>
        <end position="107"/>
    </location>
</feature>
<evidence type="ECO:0000259" key="4">
    <source>
        <dbReference type="SMART" id="SM00670"/>
    </source>
</evidence>
<dbReference type="AlphaFoldDB" id="A0A6A9QG97"/>
<dbReference type="RefSeq" id="WP_155863801.1">
    <property type="nucleotide sequence ID" value="NZ_WFIY01000004.1"/>
</dbReference>
<comment type="caution">
    <text evidence="5">The sequence shown here is derived from an EMBL/GenBank/DDBJ whole genome shotgun (WGS) entry which is preliminary data.</text>
</comment>
<dbReference type="SUPFAM" id="SSF88723">
    <property type="entry name" value="PIN domain-like"/>
    <property type="match status" value="1"/>
</dbReference>
<dbReference type="CDD" id="cd09876">
    <property type="entry name" value="PIN_Nob1-like"/>
    <property type="match status" value="1"/>
</dbReference>
<dbReference type="GO" id="GO:0046872">
    <property type="term" value="F:metal ion binding"/>
    <property type="evidence" value="ECO:0007669"/>
    <property type="project" value="UniProtKB-KW"/>
</dbReference>
<evidence type="ECO:0000256" key="3">
    <source>
        <dbReference type="ARBA" id="ARBA00022801"/>
    </source>
</evidence>
<evidence type="ECO:0000313" key="6">
    <source>
        <dbReference type="Proteomes" id="UP000440125"/>
    </source>
</evidence>
<protein>
    <submittedName>
        <fullName evidence="5">DNA-binding protein</fullName>
    </submittedName>
</protein>
<dbReference type="GO" id="GO:0004521">
    <property type="term" value="F:RNA endonuclease activity"/>
    <property type="evidence" value="ECO:0007669"/>
    <property type="project" value="TreeGrafter"/>
</dbReference>
<organism evidence="5 6">
    <name type="scientific">Acidianus infernus</name>
    <dbReference type="NCBI Taxonomy" id="12915"/>
    <lineage>
        <taxon>Archaea</taxon>
        <taxon>Thermoproteota</taxon>
        <taxon>Thermoprotei</taxon>
        <taxon>Sulfolobales</taxon>
        <taxon>Sulfolobaceae</taxon>
        <taxon>Acidianus</taxon>
    </lineage>
</organism>
<sequence length="161" mass="18046">MEINSRNIILDTAGFLAGLENLLNKVYTTPYVINEVKDLASRNSLSLATSSGKVIVMEPSKNSINKVLKAIKEINEQTLSKTDISIIALSLDLSPSLVFTDDLSLQNVLLRFNIPFKSVKLNKIAINEKKFIYICQDCKRKFNQYLKECPYCGGKIVKANK</sequence>
<dbReference type="PANTHER" id="PTHR12814">
    <property type="entry name" value="RNA-BINDING PROTEIN NOB1"/>
    <property type="match status" value="1"/>
</dbReference>
<dbReference type="InterPro" id="IPR033411">
    <property type="entry name" value="Ribonuclease_PIN"/>
</dbReference>
<dbReference type="PANTHER" id="PTHR12814:SF2">
    <property type="entry name" value="RNA-BINDING PROTEIN NOB1"/>
    <property type="match status" value="1"/>
</dbReference>
<keyword evidence="5" id="KW-0238">DNA-binding</keyword>
<name>A0A6A9QG97_ACIIN</name>
<dbReference type="GO" id="GO:0003677">
    <property type="term" value="F:DNA binding"/>
    <property type="evidence" value="ECO:0007669"/>
    <property type="project" value="UniProtKB-KW"/>
</dbReference>
<keyword evidence="1" id="KW-0540">Nuclease</keyword>
<dbReference type="Gene3D" id="3.40.50.1010">
    <property type="entry name" value="5'-nuclease"/>
    <property type="match status" value="1"/>
</dbReference>
<gene>
    <name evidence="5" type="ORF">D1867_08750</name>
</gene>
<dbReference type="GO" id="GO:0030688">
    <property type="term" value="C:preribosome, small subunit precursor"/>
    <property type="evidence" value="ECO:0007669"/>
    <property type="project" value="TreeGrafter"/>
</dbReference>
<dbReference type="Pfam" id="PF17146">
    <property type="entry name" value="PIN_6"/>
    <property type="match status" value="1"/>
</dbReference>
<dbReference type="OrthoDB" id="27944at2157"/>
<evidence type="ECO:0000313" key="5">
    <source>
        <dbReference type="EMBL" id="MUM65325.1"/>
    </source>
</evidence>
<dbReference type="Proteomes" id="UP000440125">
    <property type="component" value="Unassembled WGS sequence"/>
</dbReference>
<keyword evidence="2" id="KW-0479">Metal-binding</keyword>
<accession>A0A6A9QG97</accession>
<evidence type="ECO:0000256" key="2">
    <source>
        <dbReference type="ARBA" id="ARBA00022723"/>
    </source>
</evidence>